<evidence type="ECO:0000313" key="2">
    <source>
        <dbReference type="EMBL" id="KAL3823769.1"/>
    </source>
</evidence>
<feature type="region of interest" description="Disordered" evidence="1">
    <location>
        <begin position="1"/>
        <end position="33"/>
    </location>
</feature>
<comment type="caution">
    <text evidence="2">The sequence shown here is derived from an EMBL/GenBank/DDBJ whole genome shotgun (WGS) entry which is preliminary data.</text>
</comment>
<feature type="compositionally biased region" description="Gly residues" evidence="1">
    <location>
        <begin position="1"/>
        <end position="17"/>
    </location>
</feature>
<feature type="region of interest" description="Disordered" evidence="1">
    <location>
        <begin position="503"/>
        <end position="540"/>
    </location>
</feature>
<evidence type="ECO:0000256" key="1">
    <source>
        <dbReference type="SAM" id="MobiDB-lite"/>
    </source>
</evidence>
<name>A0ABD3SGX3_9STRA</name>
<feature type="compositionally biased region" description="Gly residues" evidence="1">
    <location>
        <begin position="512"/>
        <end position="521"/>
    </location>
</feature>
<gene>
    <name evidence="2" type="ORF">ACHAXA_004862</name>
</gene>
<feature type="region of interest" description="Disordered" evidence="1">
    <location>
        <begin position="867"/>
        <end position="899"/>
    </location>
</feature>
<evidence type="ECO:0000313" key="3">
    <source>
        <dbReference type="Proteomes" id="UP001530377"/>
    </source>
</evidence>
<organism evidence="2 3">
    <name type="scientific">Cyclostephanos tholiformis</name>
    <dbReference type="NCBI Taxonomy" id="382380"/>
    <lineage>
        <taxon>Eukaryota</taxon>
        <taxon>Sar</taxon>
        <taxon>Stramenopiles</taxon>
        <taxon>Ochrophyta</taxon>
        <taxon>Bacillariophyta</taxon>
        <taxon>Coscinodiscophyceae</taxon>
        <taxon>Thalassiosirophycidae</taxon>
        <taxon>Stephanodiscales</taxon>
        <taxon>Stephanodiscaceae</taxon>
        <taxon>Cyclostephanos</taxon>
    </lineage>
</organism>
<proteinExistence type="predicted"/>
<feature type="compositionally biased region" description="Basic and acidic residues" evidence="1">
    <location>
        <begin position="70"/>
        <end position="80"/>
    </location>
</feature>
<sequence>MQRPLRGGGCGAGGGEDANGNVDDAPVDDDGRRRILDGMDELERILPTERGDRDHTTSTSIDVVHAIAGMERHDDGDDIARATARPSNHRIDDDATSARINDDESRVVAPPSSSAASGTIHSRRHDVDVCRDDDDHDDDEMGGDGGRTRHRASPGVRGGGGGGIYCNEASFDDMDENSKPSAPSSAFIFDTADPRNRKMYDDVADSGTFCYDSVSLGSNGSGGSDDAETLFASLYDTNTASVDGCCPEFAPHDLARYAYAPNISVEGGGKRYNKIGGVLDLEGDDYDDDDDDDEEEYEEILHRRNISIDDDGSPLEGPLEGLMITPNSIPFDEPFEFRTKGRPPPLMASPATKHNPMIQPPSSSSGISPSPTSVRDPPSSKTSMTPSYLFPDESDHDLAMGLIKVAPYGAAKNCDSEDVNAMNIDVDDHMPGSGHYRRKFANCHSEIDHDAVVYDSDSEDEIVDSADVLTQLSEAVLFGQTPKVISQFMSNITASWGMLRPATSVQEEEGRSGVGGGGRIGGSSVDNNEDDQIDDTGPIKIGDKLYSHNEAIKRWRQAKTKLSDRYFEFDNQGNVKMDRTSFFDRSTLFLGNDENVALRKSVKNEVGGGVAISLDELVIHCTDFEEEEIVVVGNSVAEKEEGENEMNEIEDVQSVIVKTDLHLLNQQEQQLENIKRPKPLALPSSLIGEETKSSASHFGSISETDEDTNFGTILSYANSGEAGVPMMENGDDGKNTRSNNIEEVDLYGRMIKKIDNGNNKNDVESDSVGGSTYGVEVTDALIGRNRFEQVKVGYNSAGRSICEQSALGSQYGTEVVFNPPANKKPSRKPRTLARHNMGVKMAANTLSRSANTTVAVKQHVMKATLAVKQTADSSPRRSGAGSDVKSQTKQSNLPLKKFKLGAKKSARTLSVGIPVKK</sequence>
<dbReference type="Proteomes" id="UP001530377">
    <property type="component" value="Unassembled WGS sequence"/>
</dbReference>
<feature type="region of interest" description="Disordered" evidence="1">
    <location>
        <begin position="69"/>
        <end position="188"/>
    </location>
</feature>
<feature type="compositionally biased region" description="Polar residues" evidence="1">
    <location>
        <begin position="884"/>
        <end position="893"/>
    </location>
</feature>
<accession>A0ABD3SGX3</accession>
<dbReference type="AlphaFoldDB" id="A0ABD3SGX3"/>
<protein>
    <submittedName>
        <fullName evidence="2">Uncharacterized protein</fullName>
    </submittedName>
</protein>
<feature type="compositionally biased region" description="Acidic residues" evidence="1">
    <location>
        <begin position="131"/>
        <end position="142"/>
    </location>
</feature>
<dbReference type="EMBL" id="JALLPB020000030">
    <property type="protein sequence ID" value="KAL3823769.1"/>
    <property type="molecule type" value="Genomic_DNA"/>
</dbReference>
<keyword evidence="3" id="KW-1185">Reference proteome</keyword>
<feature type="compositionally biased region" description="Low complexity" evidence="1">
    <location>
        <begin position="360"/>
        <end position="373"/>
    </location>
</feature>
<feature type="region of interest" description="Disordered" evidence="1">
    <location>
        <begin position="332"/>
        <end position="390"/>
    </location>
</feature>
<reference evidence="2 3" key="1">
    <citation type="submission" date="2024-10" db="EMBL/GenBank/DDBJ databases">
        <title>Updated reference genomes for cyclostephanoid diatoms.</title>
        <authorList>
            <person name="Roberts W.R."/>
            <person name="Alverson A.J."/>
        </authorList>
    </citation>
    <scope>NUCLEOTIDE SEQUENCE [LARGE SCALE GENOMIC DNA]</scope>
    <source>
        <strain evidence="2 3">AJA228-03</strain>
    </source>
</reference>